<dbReference type="InterPro" id="IPR001789">
    <property type="entry name" value="Sig_transdc_resp-reg_receiver"/>
</dbReference>
<dbReference type="PANTHER" id="PTHR44591:SF3">
    <property type="entry name" value="RESPONSE REGULATORY DOMAIN-CONTAINING PROTEIN"/>
    <property type="match status" value="1"/>
</dbReference>
<evidence type="ECO:0000256" key="5">
    <source>
        <dbReference type="PROSITE-ProRule" id="PRU00169"/>
    </source>
</evidence>
<dbReference type="InterPro" id="IPR011006">
    <property type="entry name" value="CheY-like_superfamily"/>
</dbReference>
<dbReference type="GO" id="GO:0097588">
    <property type="term" value="P:archaeal or bacterial-type flagellum-dependent cell motility"/>
    <property type="evidence" value="ECO:0007669"/>
    <property type="project" value="UniProtKB-KW"/>
</dbReference>
<dbReference type="RefSeq" id="WP_114842669.1">
    <property type="nucleotide sequence ID" value="NZ_CP031219.1"/>
</dbReference>
<evidence type="ECO:0000256" key="1">
    <source>
        <dbReference type="ARBA" id="ARBA00001946"/>
    </source>
</evidence>
<dbReference type="SMART" id="SM00448">
    <property type="entry name" value="REC"/>
    <property type="match status" value="1"/>
</dbReference>
<evidence type="ECO:0000256" key="3">
    <source>
        <dbReference type="ARBA" id="ARBA00022553"/>
    </source>
</evidence>
<dbReference type="Proteomes" id="UP000290092">
    <property type="component" value="Unassembled WGS sequence"/>
</dbReference>
<protein>
    <recommendedName>
        <fullName evidence="6">Response regulatory domain-containing protein</fullName>
    </recommendedName>
</protein>
<dbReference type="EMBL" id="NXID01000009">
    <property type="protein sequence ID" value="RXK16410.1"/>
    <property type="molecule type" value="Genomic_DNA"/>
</dbReference>
<comment type="cofactor">
    <cofactor evidence="1">
        <name>Mg(2+)</name>
        <dbReference type="ChEBI" id="CHEBI:18420"/>
    </cofactor>
</comment>
<gene>
    <name evidence="7" type="ORF">CP985_03695</name>
</gene>
<dbReference type="SUPFAM" id="SSF52172">
    <property type="entry name" value="CheY-like"/>
    <property type="match status" value="1"/>
</dbReference>
<reference evidence="7 8" key="1">
    <citation type="submission" date="2017-09" db="EMBL/GenBank/DDBJ databases">
        <title>Genomics of the genus Arcobacter.</title>
        <authorList>
            <person name="Perez-Cataluna A."/>
            <person name="Figueras M.J."/>
            <person name="Salas-Masso N."/>
        </authorList>
    </citation>
    <scope>NUCLEOTIDE SEQUENCE [LARGE SCALE GENOMIC DNA]</scope>
    <source>
        <strain evidence="7 8">CECT 7386</strain>
    </source>
</reference>
<dbReference type="Pfam" id="PF00072">
    <property type="entry name" value="Response_reg"/>
    <property type="match status" value="1"/>
</dbReference>
<name>A0AAX2AJS7_9BACT</name>
<dbReference type="KEGG" id="amyt:AMYT_2304"/>
<evidence type="ECO:0000256" key="4">
    <source>
        <dbReference type="ARBA" id="ARBA00022779"/>
    </source>
</evidence>
<comment type="caution">
    <text evidence="7">The sequence shown here is derived from an EMBL/GenBank/DDBJ whole genome shotgun (WGS) entry which is preliminary data.</text>
</comment>
<keyword evidence="8" id="KW-1185">Reference proteome</keyword>
<dbReference type="PROSITE" id="PS50110">
    <property type="entry name" value="RESPONSE_REGULATORY"/>
    <property type="match status" value="1"/>
</dbReference>
<dbReference type="InterPro" id="IPR050595">
    <property type="entry name" value="Bact_response_regulator"/>
</dbReference>
<dbReference type="Gene3D" id="3.40.50.2300">
    <property type="match status" value="1"/>
</dbReference>
<feature type="modified residue" description="4-aspartylphosphate" evidence="5">
    <location>
        <position position="63"/>
    </location>
</feature>
<feature type="domain" description="Response regulatory" evidence="6">
    <location>
        <begin position="14"/>
        <end position="126"/>
    </location>
</feature>
<accession>A0AAX2AJS7</accession>
<proteinExistence type="predicted"/>
<dbReference type="GO" id="GO:0000160">
    <property type="term" value="P:phosphorelay signal transduction system"/>
    <property type="evidence" value="ECO:0007669"/>
    <property type="project" value="InterPro"/>
</dbReference>
<keyword evidence="2" id="KW-0145">Chemotaxis</keyword>
<dbReference type="AlphaFoldDB" id="A0AAX2AJS7"/>
<dbReference type="GO" id="GO:0006935">
    <property type="term" value="P:chemotaxis"/>
    <property type="evidence" value="ECO:0007669"/>
    <property type="project" value="UniProtKB-KW"/>
</dbReference>
<sequence length="126" mass="14556">MALNEIKSDLKNLNILIVEDGKDIINIMNRTFKMIVNQISLANDGDKAMELYKTNNPDLILTDLRMPHKDGVEFIKELRKIDLEIPIIVITAYEDDLKEEEKQLVNAIFPKPINFIALVNKMNEFL</sequence>
<evidence type="ECO:0000259" key="6">
    <source>
        <dbReference type="PROSITE" id="PS50110"/>
    </source>
</evidence>
<evidence type="ECO:0000256" key="2">
    <source>
        <dbReference type="ARBA" id="ARBA00022500"/>
    </source>
</evidence>
<keyword evidence="4" id="KW-0283">Flagellar rotation</keyword>
<evidence type="ECO:0000313" key="8">
    <source>
        <dbReference type="Proteomes" id="UP000290092"/>
    </source>
</evidence>
<keyword evidence="3 5" id="KW-0597">Phosphoprotein</keyword>
<evidence type="ECO:0000313" key="7">
    <source>
        <dbReference type="EMBL" id="RXK16410.1"/>
    </source>
</evidence>
<dbReference type="CDD" id="cd00156">
    <property type="entry name" value="REC"/>
    <property type="match status" value="1"/>
</dbReference>
<dbReference type="PANTHER" id="PTHR44591">
    <property type="entry name" value="STRESS RESPONSE REGULATOR PROTEIN 1"/>
    <property type="match status" value="1"/>
</dbReference>
<organism evidence="7 8">
    <name type="scientific">Malaciobacter mytili LMG 24559</name>
    <dbReference type="NCBI Taxonomy" id="1032238"/>
    <lineage>
        <taxon>Bacteria</taxon>
        <taxon>Pseudomonadati</taxon>
        <taxon>Campylobacterota</taxon>
        <taxon>Epsilonproteobacteria</taxon>
        <taxon>Campylobacterales</taxon>
        <taxon>Arcobacteraceae</taxon>
        <taxon>Malaciobacter</taxon>
    </lineage>
</organism>